<reference evidence="1 2" key="1">
    <citation type="submission" date="2019-08" db="EMBL/GenBank/DDBJ databases">
        <authorList>
            <person name="Alioto T."/>
            <person name="Alioto T."/>
            <person name="Gomez Garrido J."/>
        </authorList>
    </citation>
    <scope>NUCLEOTIDE SEQUENCE [LARGE SCALE GENOMIC DNA]</scope>
</reference>
<accession>A0A5E4MRY6</accession>
<organism evidence="1 2">
    <name type="scientific">Cinara cedri</name>
    <dbReference type="NCBI Taxonomy" id="506608"/>
    <lineage>
        <taxon>Eukaryota</taxon>
        <taxon>Metazoa</taxon>
        <taxon>Ecdysozoa</taxon>
        <taxon>Arthropoda</taxon>
        <taxon>Hexapoda</taxon>
        <taxon>Insecta</taxon>
        <taxon>Pterygota</taxon>
        <taxon>Neoptera</taxon>
        <taxon>Paraneoptera</taxon>
        <taxon>Hemiptera</taxon>
        <taxon>Sternorrhyncha</taxon>
        <taxon>Aphidomorpha</taxon>
        <taxon>Aphidoidea</taxon>
        <taxon>Aphididae</taxon>
        <taxon>Lachninae</taxon>
        <taxon>Cinara</taxon>
    </lineage>
</organism>
<evidence type="ECO:0000313" key="2">
    <source>
        <dbReference type="Proteomes" id="UP000325440"/>
    </source>
</evidence>
<dbReference type="AlphaFoldDB" id="A0A5E4MRY6"/>
<keyword evidence="2" id="KW-1185">Reference proteome</keyword>
<name>A0A5E4MRY6_9HEMI</name>
<dbReference type="EMBL" id="CABPRJ010000964">
    <property type="protein sequence ID" value="VVC33155.1"/>
    <property type="molecule type" value="Genomic_DNA"/>
</dbReference>
<dbReference type="Proteomes" id="UP000325440">
    <property type="component" value="Unassembled WGS sequence"/>
</dbReference>
<sequence>MSPFPKIGDVGYLEASVKGGYTVLESKVVRRMVSLGNTRRSGLDFTPGGNHCPFHQLPNPILHVMPAYQNQSKTGFCYSNYAWEPNRFINRILIKLIQVLFKRRKKRYSDKRSSVPQTLKTFDRQMGSDVISHSNH</sequence>
<gene>
    <name evidence="1" type="ORF">CINCED_3A001200</name>
</gene>
<evidence type="ECO:0000313" key="1">
    <source>
        <dbReference type="EMBL" id="VVC33155.1"/>
    </source>
</evidence>
<proteinExistence type="predicted"/>
<protein>
    <submittedName>
        <fullName evidence="1">Uncharacterized protein</fullName>
    </submittedName>
</protein>